<dbReference type="OMA" id="ECAYGAM"/>
<dbReference type="SUPFAM" id="SSF53756">
    <property type="entry name" value="UDP-Glycosyltransferase/glycogen phosphorylase"/>
    <property type="match status" value="1"/>
</dbReference>
<dbReference type="GO" id="GO:0008194">
    <property type="term" value="F:UDP-glycosyltransferase activity"/>
    <property type="evidence" value="ECO:0007669"/>
    <property type="project" value="InterPro"/>
</dbReference>
<dbReference type="eggNOG" id="KOG1192">
    <property type="taxonomic scope" value="Eukaryota"/>
</dbReference>
<reference evidence="2 3" key="1">
    <citation type="journal article" date="2011" name="Science">
        <title>The Selaginella genome identifies genetic changes associated with the evolution of vascular plants.</title>
        <authorList>
            <person name="Banks J.A."/>
            <person name="Nishiyama T."/>
            <person name="Hasebe M."/>
            <person name="Bowman J.L."/>
            <person name="Gribskov M."/>
            <person name="dePamphilis C."/>
            <person name="Albert V.A."/>
            <person name="Aono N."/>
            <person name="Aoyama T."/>
            <person name="Ambrose B.A."/>
            <person name="Ashton N.W."/>
            <person name="Axtell M.J."/>
            <person name="Barker E."/>
            <person name="Barker M.S."/>
            <person name="Bennetzen J.L."/>
            <person name="Bonawitz N.D."/>
            <person name="Chapple C."/>
            <person name="Cheng C."/>
            <person name="Correa L.G."/>
            <person name="Dacre M."/>
            <person name="DeBarry J."/>
            <person name="Dreyer I."/>
            <person name="Elias M."/>
            <person name="Engstrom E.M."/>
            <person name="Estelle M."/>
            <person name="Feng L."/>
            <person name="Finet C."/>
            <person name="Floyd S.K."/>
            <person name="Frommer W.B."/>
            <person name="Fujita T."/>
            <person name="Gramzow L."/>
            <person name="Gutensohn M."/>
            <person name="Harholt J."/>
            <person name="Hattori M."/>
            <person name="Heyl A."/>
            <person name="Hirai T."/>
            <person name="Hiwatashi Y."/>
            <person name="Ishikawa M."/>
            <person name="Iwata M."/>
            <person name="Karol K.G."/>
            <person name="Koehler B."/>
            <person name="Kolukisaoglu U."/>
            <person name="Kubo M."/>
            <person name="Kurata T."/>
            <person name="Lalonde S."/>
            <person name="Li K."/>
            <person name="Li Y."/>
            <person name="Litt A."/>
            <person name="Lyons E."/>
            <person name="Manning G."/>
            <person name="Maruyama T."/>
            <person name="Michael T.P."/>
            <person name="Mikami K."/>
            <person name="Miyazaki S."/>
            <person name="Morinaga S."/>
            <person name="Murata T."/>
            <person name="Mueller-Roeber B."/>
            <person name="Nelson D.R."/>
            <person name="Obara M."/>
            <person name="Oguri Y."/>
            <person name="Olmstead R.G."/>
            <person name="Onodera N."/>
            <person name="Petersen B.L."/>
            <person name="Pils B."/>
            <person name="Prigge M."/>
            <person name="Rensing S.A."/>
            <person name="Riano-Pachon D.M."/>
            <person name="Roberts A.W."/>
            <person name="Sato Y."/>
            <person name="Scheller H.V."/>
            <person name="Schulz B."/>
            <person name="Schulz C."/>
            <person name="Shakirov E.V."/>
            <person name="Shibagaki N."/>
            <person name="Shinohara N."/>
            <person name="Shippen D.E."/>
            <person name="Soerensen I."/>
            <person name="Sotooka R."/>
            <person name="Sugimoto N."/>
            <person name="Sugita M."/>
            <person name="Sumikawa N."/>
            <person name="Tanurdzic M."/>
            <person name="Theissen G."/>
            <person name="Ulvskov P."/>
            <person name="Wakazuki S."/>
            <person name="Weng J.K."/>
            <person name="Willats W.W."/>
            <person name="Wipf D."/>
            <person name="Wolf P.G."/>
            <person name="Yang L."/>
            <person name="Zimmer A.D."/>
            <person name="Zhu Q."/>
            <person name="Mitros T."/>
            <person name="Hellsten U."/>
            <person name="Loque D."/>
            <person name="Otillar R."/>
            <person name="Salamov A."/>
            <person name="Schmutz J."/>
            <person name="Shapiro H."/>
            <person name="Lindquist E."/>
            <person name="Lucas S."/>
            <person name="Rokhsar D."/>
            <person name="Grigoriev I.V."/>
        </authorList>
    </citation>
    <scope>NUCLEOTIDE SEQUENCE [LARGE SCALE GENOMIC DNA]</scope>
</reference>
<accession>D8QP99</accession>
<evidence type="ECO:0000313" key="2">
    <source>
        <dbReference type="EMBL" id="EFJ38244.1"/>
    </source>
</evidence>
<dbReference type="Gene3D" id="3.40.50.2000">
    <property type="entry name" value="Glycogen Phosphorylase B"/>
    <property type="match status" value="1"/>
</dbReference>
<dbReference type="KEGG" id="smo:SELMODRAFT_73316"/>
<name>D8QP99_SELML</name>
<dbReference type="PANTHER" id="PTHR48045">
    <property type="entry name" value="UDP-GLYCOSYLTRANSFERASE 72B1"/>
    <property type="match status" value="1"/>
</dbReference>
<sequence>HCGWNLMLESVCASVAMIGWPSLSEQNLNCAFLVEKKLALSLQRRQDGVIDKAVIEEAVRVLMNGEEGKEIRRNVGELGRDAKRAIVQGGSSSANLELFVEGLRAT</sequence>
<evidence type="ECO:0000313" key="3">
    <source>
        <dbReference type="Proteomes" id="UP000001514"/>
    </source>
</evidence>
<gene>
    <name evidence="2" type="ORF">SELMODRAFT_73316</name>
</gene>
<dbReference type="Pfam" id="PF00201">
    <property type="entry name" value="UDPGT"/>
    <property type="match status" value="1"/>
</dbReference>
<keyword evidence="1" id="KW-0808">Transferase</keyword>
<dbReference type="Proteomes" id="UP000001514">
    <property type="component" value="Unassembled WGS sequence"/>
</dbReference>
<dbReference type="PANTHER" id="PTHR48045:SF34">
    <property type="entry name" value="ISOFLAVONE 7-O-GLUCOSYLTRANSFERASE 1-LIKE"/>
    <property type="match status" value="1"/>
</dbReference>
<dbReference type="EMBL" id="GL377565">
    <property type="protein sequence ID" value="EFJ38244.1"/>
    <property type="molecule type" value="Genomic_DNA"/>
</dbReference>
<feature type="non-terminal residue" evidence="2">
    <location>
        <position position="1"/>
    </location>
</feature>
<protein>
    <submittedName>
        <fullName evidence="2">Uncharacterized protein</fullName>
    </submittedName>
</protein>
<organism evidence="3">
    <name type="scientific">Selaginella moellendorffii</name>
    <name type="common">Spikemoss</name>
    <dbReference type="NCBI Taxonomy" id="88036"/>
    <lineage>
        <taxon>Eukaryota</taxon>
        <taxon>Viridiplantae</taxon>
        <taxon>Streptophyta</taxon>
        <taxon>Embryophyta</taxon>
        <taxon>Tracheophyta</taxon>
        <taxon>Lycopodiopsida</taxon>
        <taxon>Selaginellales</taxon>
        <taxon>Selaginellaceae</taxon>
        <taxon>Selaginella</taxon>
    </lineage>
</organism>
<evidence type="ECO:0000256" key="1">
    <source>
        <dbReference type="ARBA" id="ARBA00022679"/>
    </source>
</evidence>
<keyword evidence="3" id="KW-1185">Reference proteome</keyword>
<dbReference type="HOGENOM" id="CLU_001724_11_2_1"/>
<dbReference type="Gramene" id="EFJ38244">
    <property type="protein sequence ID" value="EFJ38244"/>
    <property type="gene ID" value="SELMODRAFT_73316"/>
</dbReference>
<dbReference type="InterPro" id="IPR002213">
    <property type="entry name" value="UDP_glucos_trans"/>
</dbReference>
<dbReference type="AlphaFoldDB" id="D8QP99"/>
<dbReference type="InParanoid" id="D8QP99"/>
<proteinExistence type="predicted"/>